<dbReference type="Proteomes" id="UP001597079">
    <property type="component" value="Unassembled WGS sequence"/>
</dbReference>
<reference evidence="4" key="1">
    <citation type="journal article" date="2019" name="Int. J. Syst. Evol. Microbiol.">
        <title>The Global Catalogue of Microorganisms (GCM) 10K type strain sequencing project: providing services to taxonomists for standard genome sequencing and annotation.</title>
        <authorList>
            <consortium name="The Broad Institute Genomics Platform"/>
            <consortium name="The Broad Institute Genome Sequencing Center for Infectious Disease"/>
            <person name="Wu L."/>
            <person name="Ma J."/>
        </authorList>
    </citation>
    <scope>NUCLEOTIDE SEQUENCE [LARGE SCALE GENOMIC DNA]</scope>
    <source>
        <strain evidence="4">CGMCC 1.12286</strain>
    </source>
</reference>
<dbReference type="Pfam" id="PF07736">
    <property type="entry name" value="CM_1"/>
    <property type="match status" value="1"/>
</dbReference>
<dbReference type="InterPro" id="IPR035959">
    <property type="entry name" value="RutC-like_sf"/>
</dbReference>
<keyword evidence="4" id="KW-1185">Reference proteome</keyword>
<dbReference type="SUPFAM" id="SSF55298">
    <property type="entry name" value="YjgF-like"/>
    <property type="match status" value="1"/>
</dbReference>
<dbReference type="PROSITE" id="PS51167">
    <property type="entry name" value="CHORISMATE_MUT_1"/>
    <property type="match status" value="1"/>
</dbReference>
<evidence type="ECO:0000256" key="2">
    <source>
        <dbReference type="PROSITE-ProRule" id="PRU00514"/>
    </source>
</evidence>
<dbReference type="PANTHER" id="PTHR21164">
    <property type="entry name" value="CHORISMATE MUTASE"/>
    <property type="match status" value="1"/>
</dbReference>
<dbReference type="EC" id="5.4.99.5" evidence="1 2"/>
<evidence type="ECO:0000313" key="3">
    <source>
        <dbReference type="EMBL" id="MFD1676336.1"/>
    </source>
</evidence>
<dbReference type="CDD" id="cd02185">
    <property type="entry name" value="AroH"/>
    <property type="match status" value="1"/>
</dbReference>
<dbReference type="GO" id="GO:0004106">
    <property type="term" value="F:chorismate mutase activity"/>
    <property type="evidence" value="ECO:0007669"/>
    <property type="project" value="UniProtKB-EC"/>
</dbReference>
<dbReference type="RefSeq" id="WP_377944248.1">
    <property type="nucleotide sequence ID" value="NZ_JBHUCX010000050.1"/>
</dbReference>
<proteinExistence type="predicted"/>
<dbReference type="EMBL" id="JBHUCX010000050">
    <property type="protein sequence ID" value="MFD1676336.1"/>
    <property type="molecule type" value="Genomic_DNA"/>
</dbReference>
<accession>A0ABW4JJ37</accession>
<name>A0ABW4JJ37_9BACL</name>
<gene>
    <name evidence="3" type="primary">aroH</name>
    <name evidence="3" type="ORF">ACFSB2_16655</name>
</gene>
<evidence type="ECO:0000256" key="1">
    <source>
        <dbReference type="NCBIfam" id="TIGR01796"/>
    </source>
</evidence>
<comment type="catalytic activity">
    <reaction evidence="2">
        <text>chorismate = prephenate</text>
        <dbReference type="Rhea" id="RHEA:13897"/>
        <dbReference type="ChEBI" id="CHEBI:29748"/>
        <dbReference type="ChEBI" id="CHEBI:29934"/>
        <dbReference type="EC" id="5.4.99.5"/>
    </reaction>
</comment>
<organism evidence="3 4">
    <name type="scientific">Alicyclobacillus fodiniaquatilis</name>
    <dbReference type="NCBI Taxonomy" id="1661150"/>
    <lineage>
        <taxon>Bacteria</taxon>
        <taxon>Bacillati</taxon>
        <taxon>Bacillota</taxon>
        <taxon>Bacilli</taxon>
        <taxon>Bacillales</taxon>
        <taxon>Alicyclobacillaceae</taxon>
        <taxon>Alicyclobacillus</taxon>
    </lineage>
</organism>
<protein>
    <recommendedName>
        <fullName evidence="1 2">chorismate mutase</fullName>
        <ecNumber evidence="1 2">5.4.99.5</ecNumber>
    </recommendedName>
</protein>
<keyword evidence="2" id="KW-0057">Aromatic amino acid biosynthesis</keyword>
<keyword evidence="2 3" id="KW-0413">Isomerase</keyword>
<comment type="caution">
    <text evidence="3">The sequence shown here is derived from an EMBL/GenBank/DDBJ whole genome shotgun (WGS) entry which is preliminary data.</text>
</comment>
<evidence type="ECO:0000313" key="4">
    <source>
        <dbReference type="Proteomes" id="UP001597079"/>
    </source>
</evidence>
<dbReference type="PANTHER" id="PTHR21164:SF0">
    <property type="entry name" value="CHORISMATE MUTASE AROH"/>
    <property type="match status" value="1"/>
</dbReference>
<dbReference type="PIRSF" id="PIRSF005965">
    <property type="entry name" value="Chor_mut_AroH"/>
    <property type="match status" value="1"/>
</dbReference>
<dbReference type="NCBIfam" id="TIGR01796">
    <property type="entry name" value="CM_mono_aroH"/>
    <property type="match status" value="1"/>
</dbReference>
<keyword evidence="2" id="KW-0028">Amino-acid biosynthesis</keyword>
<sequence>MKVRGVRGATTVEADTSEQIFAATKELIEEVVRLNEIEVDDVASVLLTLTPDLSAAFPAKAVRSLPGWKWVPLMCAQEIGVPGSLPRSIRILIHLNTTKGQDELEHVYLGEAVQLRPDLSKD</sequence>
<dbReference type="Gene3D" id="3.30.1330.40">
    <property type="entry name" value="RutC-like"/>
    <property type="match status" value="1"/>
</dbReference>
<dbReference type="InterPro" id="IPR008243">
    <property type="entry name" value="Chorismate_mutase_AroH"/>
</dbReference>